<evidence type="ECO:0000256" key="3">
    <source>
        <dbReference type="ARBA" id="ARBA00022679"/>
    </source>
</evidence>
<dbReference type="GO" id="GO:0016760">
    <property type="term" value="F:cellulose synthase (UDP-forming) activity"/>
    <property type="evidence" value="ECO:0007669"/>
    <property type="project" value="InterPro"/>
</dbReference>
<feature type="transmembrane region" description="Helical" evidence="8">
    <location>
        <begin position="85"/>
        <end position="102"/>
    </location>
</feature>
<reference evidence="9 10" key="1">
    <citation type="submission" date="2024-01" db="EMBL/GenBank/DDBJ databases">
        <authorList>
            <person name="Waweru B."/>
        </authorList>
    </citation>
    <scope>NUCLEOTIDE SEQUENCE [LARGE SCALE GENOMIC DNA]</scope>
</reference>
<dbReference type="InterPro" id="IPR005150">
    <property type="entry name" value="Cellulose_synth"/>
</dbReference>
<keyword evidence="3" id="KW-0808">Transferase</keyword>
<sequence length="178" mass="19766">MARINTMNAWLFGFISVFLKILGISETVFEVTQKYQSSNDGGYEGRFTFDASPIFVPGTTVLLLQLWALVVGFRDMPPSVNNGSGLGEILCSILVVTCLWPFMKGLLAKGKYGIPLSTICKSALLALSFVHLHDDSIKSVVTGYLKNPNVTLTDKPHYHHCIKELHILRLHGKDIDRD</sequence>
<evidence type="ECO:0000256" key="1">
    <source>
        <dbReference type="ARBA" id="ARBA00004308"/>
    </source>
</evidence>
<evidence type="ECO:0000256" key="6">
    <source>
        <dbReference type="ARBA" id="ARBA00023136"/>
    </source>
</evidence>
<evidence type="ECO:0000313" key="10">
    <source>
        <dbReference type="Proteomes" id="UP001314170"/>
    </source>
</evidence>
<keyword evidence="5 8" id="KW-1133">Transmembrane helix</keyword>
<keyword evidence="2" id="KW-0328">Glycosyltransferase</keyword>
<dbReference type="GO" id="GO:0030244">
    <property type="term" value="P:cellulose biosynthetic process"/>
    <property type="evidence" value="ECO:0007669"/>
    <property type="project" value="InterPro"/>
</dbReference>
<dbReference type="GO" id="GO:0016020">
    <property type="term" value="C:membrane"/>
    <property type="evidence" value="ECO:0007669"/>
    <property type="project" value="InterPro"/>
</dbReference>
<keyword evidence="7" id="KW-0961">Cell wall biogenesis/degradation</keyword>
<feature type="transmembrane region" description="Helical" evidence="8">
    <location>
        <begin position="54"/>
        <end position="73"/>
    </location>
</feature>
<dbReference type="GO" id="GO:0071555">
    <property type="term" value="P:cell wall organization"/>
    <property type="evidence" value="ECO:0007669"/>
    <property type="project" value="UniProtKB-KW"/>
</dbReference>
<comment type="subcellular location">
    <subcellularLocation>
        <location evidence="1">Endomembrane system</location>
    </subcellularLocation>
</comment>
<evidence type="ECO:0000313" key="9">
    <source>
        <dbReference type="EMBL" id="CAK7349000.1"/>
    </source>
</evidence>
<keyword evidence="10" id="KW-1185">Reference proteome</keyword>
<name>A0AAV1SCK0_9ROSI</name>
<evidence type="ECO:0000256" key="7">
    <source>
        <dbReference type="ARBA" id="ARBA00023316"/>
    </source>
</evidence>
<dbReference type="EMBL" id="CAWUPB010001173">
    <property type="protein sequence ID" value="CAK7349000.1"/>
    <property type="molecule type" value="Genomic_DNA"/>
</dbReference>
<dbReference type="GO" id="GO:0012505">
    <property type="term" value="C:endomembrane system"/>
    <property type="evidence" value="ECO:0007669"/>
    <property type="project" value="UniProtKB-SubCell"/>
</dbReference>
<dbReference type="Proteomes" id="UP001314170">
    <property type="component" value="Unassembled WGS sequence"/>
</dbReference>
<dbReference type="AlphaFoldDB" id="A0AAV1SCK0"/>
<organism evidence="9 10">
    <name type="scientific">Dovyalis caffra</name>
    <dbReference type="NCBI Taxonomy" id="77055"/>
    <lineage>
        <taxon>Eukaryota</taxon>
        <taxon>Viridiplantae</taxon>
        <taxon>Streptophyta</taxon>
        <taxon>Embryophyta</taxon>
        <taxon>Tracheophyta</taxon>
        <taxon>Spermatophyta</taxon>
        <taxon>Magnoliopsida</taxon>
        <taxon>eudicotyledons</taxon>
        <taxon>Gunneridae</taxon>
        <taxon>Pentapetalae</taxon>
        <taxon>rosids</taxon>
        <taxon>fabids</taxon>
        <taxon>Malpighiales</taxon>
        <taxon>Salicaceae</taxon>
        <taxon>Flacourtieae</taxon>
        <taxon>Dovyalis</taxon>
    </lineage>
</organism>
<accession>A0AAV1SCK0</accession>
<protein>
    <submittedName>
        <fullName evidence="9">Uncharacterized protein</fullName>
    </submittedName>
</protein>
<proteinExistence type="predicted"/>
<dbReference type="PANTHER" id="PTHR13301">
    <property type="entry name" value="X-BOX TRANSCRIPTION FACTOR-RELATED"/>
    <property type="match status" value="1"/>
</dbReference>
<evidence type="ECO:0000256" key="2">
    <source>
        <dbReference type="ARBA" id="ARBA00022676"/>
    </source>
</evidence>
<dbReference type="Pfam" id="PF03552">
    <property type="entry name" value="Cellulose_synt"/>
    <property type="match status" value="1"/>
</dbReference>
<keyword evidence="6 8" id="KW-0472">Membrane</keyword>
<evidence type="ECO:0000256" key="4">
    <source>
        <dbReference type="ARBA" id="ARBA00022692"/>
    </source>
</evidence>
<evidence type="ECO:0000256" key="5">
    <source>
        <dbReference type="ARBA" id="ARBA00022989"/>
    </source>
</evidence>
<gene>
    <name evidence="9" type="ORF">DCAF_LOCUS21709</name>
</gene>
<keyword evidence="4 8" id="KW-0812">Transmembrane</keyword>
<comment type="caution">
    <text evidence="9">The sequence shown here is derived from an EMBL/GenBank/DDBJ whole genome shotgun (WGS) entry which is preliminary data.</text>
</comment>
<evidence type="ECO:0000256" key="8">
    <source>
        <dbReference type="SAM" id="Phobius"/>
    </source>
</evidence>